<dbReference type="PANTHER" id="PTHR43790">
    <property type="entry name" value="CARBOHYDRATE TRANSPORT ATP-BINDING PROTEIN MG119-RELATED"/>
    <property type="match status" value="1"/>
</dbReference>
<protein>
    <submittedName>
        <fullName evidence="4">ATP-binding cassette domain-containing protein</fullName>
    </submittedName>
</protein>
<dbReference type="SMART" id="SM00382">
    <property type="entry name" value="AAA"/>
    <property type="match status" value="1"/>
</dbReference>
<dbReference type="Proteomes" id="UP000280307">
    <property type="component" value="Unassembled WGS sequence"/>
</dbReference>
<dbReference type="Gene3D" id="3.40.50.300">
    <property type="entry name" value="P-loop containing nucleotide triphosphate hydrolases"/>
    <property type="match status" value="1"/>
</dbReference>
<accession>A0A426TRM5</accession>
<dbReference type="InterPro" id="IPR027417">
    <property type="entry name" value="P-loop_NTPase"/>
</dbReference>
<dbReference type="InterPro" id="IPR003593">
    <property type="entry name" value="AAA+_ATPase"/>
</dbReference>
<dbReference type="PROSITE" id="PS50893">
    <property type="entry name" value="ABC_TRANSPORTER_2"/>
    <property type="match status" value="1"/>
</dbReference>
<dbReference type="GO" id="GO:0005524">
    <property type="term" value="F:ATP binding"/>
    <property type="evidence" value="ECO:0007669"/>
    <property type="project" value="UniProtKB-KW"/>
</dbReference>
<reference evidence="4 5" key="1">
    <citation type="submission" date="2018-12" db="EMBL/GenBank/DDBJ databases">
        <title>Genome Sequence of Candidatus Viridilinea halotolerans isolated from saline sulfide-rich spring.</title>
        <authorList>
            <person name="Grouzdev D.S."/>
            <person name="Burganskaya E.I."/>
            <person name="Krutkina M.S."/>
            <person name="Sukhacheva M.V."/>
            <person name="Gorlenko V.M."/>
        </authorList>
    </citation>
    <scope>NUCLEOTIDE SEQUENCE [LARGE SCALE GENOMIC DNA]</scope>
    <source>
        <strain evidence="4">Chok-6</strain>
    </source>
</reference>
<organism evidence="4 5">
    <name type="scientific">Candidatus Viridilinea halotolerans</name>
    <dbReference type="NCBI Taxonomy" id="2491704"/>
    <lineage>
        <taxon>Bacteria</taxon>
        <taxon>Bacillati</taxon>
        <taxon>Chloroflexota</taxon>
        <taxon>Chloroflexia</taxon>
        <taxon>Chloroflexales</taxon>
        <taxon>Chloroflexineae</taxon>
        <taxon>Oscillochloridaceae</taxon>
        <taxon>Candidatus Viridilinea</taxon>
    </lineage>
</organism>
<comment type="caution">
    <text evidence="4">The sequence shown here is derived from an EMBL/GenBank/DDBJ whole genome shotgun (WGS) entry which is preliminary data.</text>
</comment>
<dbReference type="GO" id="GO:0016887">
    <property type="term" value="F:ATP hydrolysis activity"/>
    <property type="evidence" value="ECO:0007669"/>
    <property type="project" value="InterPro"/>
</dbReference>
<dbReference type="EMBL" id="RSAS01000872">
    <property type="protein sequence ID" value="RRR66248.1"/>
    <property type="molecule type" value="Genomic_DNA"/>
</dbReference>
<evidence type="ECO:0000256" key="1">
    <source>
        <dbReference type="ARBA" id="ARBA00022741"/>
    </source>
</evidence>
<dbReference type="PANTHER" id="PTHR43790:SF4">
    <property type="entry name" value="GUANOSINE IMPORT ATP-BINDING PROTEIN NUPO"/>
    <property type="match status" value="1"/>
</dbReference>
<dbReference type="Pfam" id="PF00005">
    <property type="entry name" value="ABC_tran"/>
    <property type="match status" value="1"/>
</dbReference>
<dbReference type="CDD" id="cd03216">
    <property type="entry name" value="ABC_Carb_Monos_I"/>
    <property type="match status" value="1"/>
</dbReference>
<dbReference type="InterPro" id="IPR050107">
    <property type="entry name" value="ABC_carbohydrate_import_ATPase"/>
</dbReference>
<dbReference type="AlphaFoldDB" id="A0A426TRM5"/>
<dbReference type="InterPro" id="IPR003439">
    <property type="entry name" value="ABC_transporter-like_ATP-bd"/>
</dbReference>
<name>A0A426TRM5_9CHLR</name>
<evidence type="ECO:0000256" key="2">
    <source>
        <dbReference type="ARBA" id="ARBA00022840"/>
    </source>
</evidence>
<sequence>MQITIHNLTKCFGPLRANNDVSLDFAGGQIHGVLGENGAGKSTLMKLISGYLRPDAGTLALDGQTLLLRGPGDALRAGVGMVHQEPLDVPAFTVLENLICAAPRQAIPSRAVGRAKLLELAQQLHFSLEPDAPIAQLTMGQRQQLEIVRLLLCGARALILDEPTTGITAAQVRALFAALRQLAQQGSTILFVSHKLNEVADLCNTVSVLRAGQLVGSQLTMPQPQAQLLQLMFGQKHLATFPPSPTTWERGPGGEGH</sequence>
<keyword evidence="2 4" id="KW-0067">ATP-binding</keyword>
<dbReference type="SUPFAM" id="SSF52540">
    <property type="entry name" value="P-loop containing nucleoside triphosphate hydrolases"/>
    <property type="match status" value="1"/>
</dbReference>
<proteinExistence type="predicted"/>
<keyword evidence="1" id="KW-0547">Nucleotide-binding</keyword>
<evidence type="ECO:0000259" key="3">
    <source>
        <dbReference type="PROSITE" id="PS50893"/>
    </source>
</evidence>
<feature type="domain" description="ABC transporter" evidence="3">
    <location>
        <begin position="3"/>
        <end position="236"/>
    </location>
</feature>
<evidence type="ECO:0000313" key="4">
    <source>
        <dbReference type="EMBL" id="RRR66248.1"/>
    </source>
</evidence>
<gene>
    <name evidence="4" type="ORF">EI684_21070</name>
</gene>
<feature type="non-terminal residue" evidence="4">
    <location>
        <position position="257"/>
    </location>
</feature>
<evidence type="ECO:0000313" key="5">
    <source>
        <dbReference type="Proteomes" id="UP000280307"/>
    </source>
</evidence>